<proteinExistence type="predicted"/>
<dbReference type="Pfam" id="PF05521">
    <property type="entry name" value="Phage_HCP"/>
    <property type="match status" value="1"/>
</dbReference>
<accession>A0AAV3WGQ3</accession>
<dbReference type="InterPro" id="IPR008767">
    <property type="entry name" value="Phage_SPP1_head-tail_adaptor"/>
</dbReference>
<sequence>MGEFMSLLAGELCHRIRIEKETSPRDDDGNILDPVWSTHATLWAKVTWLSVKDTLVAQANNSEIVARCKIRKRSDIDTTMRVVYDGKIYSITGEPLPDAENGKIYCTLMLSHGVEK</sequence>
<dbReference type="NCBIfam" id="TIGR01563">
    <property type="entry name" value="gp16_SPP1"/>
    <property type="match status" value="1"/>
</dbReference>
<name>A0AAV3WGQ3_ACIJO</name>
<dbReference type="AlphaFoldDB" id="A0AAV3WGQ3"/>
<comment type="caution">
    <text evidence="1">The sequence shown here is derived from an EMBL/GenBank/DDBJ whole genome shotgun (WGS) entry which is preliminary data.</text>
</comment>
<protein>
    <submittedName>
        <fullName evidence="1">Head-tail adaptor protein</fullName>
    </submittedName>
</protein>
<dbReference type="InterPro" id="IPR038666">
    <property type="entry name" value="SSP1_head-tail_sf"/>
</dbReference>
<reference evidence="1 2" key="1">
    <citation type="submission" date="2019-07" db="EMBL/GenBank/DDBJ databases">
        <title>Whole genome shotgun sequence of Acinetobacter johnsonii NBRC 102197.</title>
        <authorList>
            <person name="Hosoyama A."/>
            <person name="Uohara A."/>
            <person name="Ohji S."/>
            <person name="Ichikawa N."/>
        </authorList>
    </citation>
    <scope>NUCLEOTIDE SEQUENCE [LARGE SCALE GENOMIC DNA]</scope>
    <source>
        <strain evidence="1 2">NBRC 102197</strain>
    </source>
</reference>
<dbReference type="Proteomes" id="UP000321274">
    <property type="component" value="Unassembled WGS sequence"/>
</dbReference>
<dbReference type="Gene3D" id="2.40.10.270">
    <property type="entry name" value="Bacteriophage SPP1 head-tail adaptor protein"/>
    <property type="match status" value="1"/>
</dbReference>
<organism evidence="1 2">
    <name type="scientific">Acinetobacter johnsonii</name>
    <dbReference type="NCBI Taxonomy" id="40214"/>
    <lineage>
        <taxon>Bacteria</taxon>
        <taxon>Pseudomonadati</taxon>
        <taxon>Pseudomonadota</taxon>
        <taxon>Gammaproteobacteria</taxon>
        <taxon>Moraxellales</taxon>
        <taxon>Moraxellaceae</taxon>
        <taxon>Acinetobacter</taxon>
    </lineage>
</organism>
<evidence type="ECO:0000313" key="2">
    <source>
        <dbReference type="Proteomes" id="UP000321274"/>
    </source>
</evidence>
<dbReference type="EMBL" id="BJUJ01000067">
    <property type="protein sequence ID" value="GEK44932.1"/>
    <property type="molecule type" value="Genomic_DNA"/>
</dbReference>
<gene>
    <name evidence="1" type="ORF">AJO04nite_21900</name>
</gene>
<evidence type="ECO:0000313" key="1">
    <source>
        <dbReference type="EMBL" id="GEK44932.1"/>
    </source>
</evidence>